<dbReference type="PROSITE" id="PS00062">
    <property type="entry name" value="ALDOKETO_REDUCTASE_2"/>
    <property type="match status" value="1"/>
</dbReference>
<evidence type="ECO:0000256" key="1">
    <source>
        <dbReference type="ARBA" id="ARBA00007905"/>
    </source>
</evidence>
<dbReference type="InterPro" id="IPR023210">
    <property type="entry name" value="NADP_OxRdtase_dom"/>
</dbReference>
<dbReference type="CDD" id="cd19071">
    <property type="entry name" value="AKR_AKR1-5-like"/>
    <property type="match status" value="1"/>
</dbReference>
<reference evidence="4" key="1">
    <citation type="submission" date="2021-08" db="EMBL/GenBank/DDBJ databases">
        <title>WGS assembly of Ceratopteris richardii.</title>
        <authorList>
            <person name="Marchant D.B."/>
            <person name="Chen G."/>
            <person name="Jenkins J."/>
            <person name="Shu S."/>
            <person name="Leebens-Mack J."/>
            <person name="Grimwood J."/>
            <person name="Schmutz J."/>
            <person name="Soltis P."/>
            <person name="Soltis D."/>
            <person name="Chen Z.-H."/>
        </authorList>
    </citation>
    <scope>NUCLEOTIDE SEQUENCE</scope>
    <source>
        <strain evidence="4">Whitten #5841</strain>
        <tissue evidence="4">Leaf</tissue>
    </source>
</reference>
<dbReference type="AlphaFoldDB" id="A0A8T2VA47"/>
<dbReference type="SUPFAM" id="SSF51430">
    <property type="entry name" value="NAD(P)-linked oxidoreductase"/>
    <property type="match status" value="1"/>
</dbReference>
<gene>
    <name evidence="4" type="ORF">KP509_02G064300</name>
</gene>
<sequence>MDMKLGCFPSVISPRSSWPLHAAPSVPSMITPPSVPLSSHLSYGIASALIDHPGRCTLIRAAVVKAGWGVYSCRSTVRVPFSHRFRPAASLFSRERATPMEDQDVNRKALEETCLTLTNAGHGGPPVSIPIIGLGVYLMNNNTAFKAVSHALQLGYRHIDTAHLYGNERAVGDAIRASKIPREEIFITTKLWNSDHGYANTLQACDHSLKELGVDYVDLYLVHSPLSPPSIRLDTWRAMEMILKSGKARSIGVSNYGIHHLKELFSNCEIRPSINQVELHPFNVRKDIVDFCRKENIVLEAYSPLTRGARLNEPALKKIAKEHRKTTAQILIRWCVQKEFVTIPKSAKPARILENSQVFDFELSEAEMSQLDSLDEGWVVAWDPTKAQ</sequence>
<proteinExistence type="inferred from homology"/>
<feature type="domain" description="NADP-dependent oxidoreductase" evidence="3">
    <location>
        <begin position="139"/>
        <end position="376"/>
    </location>
</feature>
<dbReference type="Proteomes" id="UP000825935">
    <property type="component" value="Chromosome 2"/>
</dbReference>
<dbReference type="EMBL" id="CM035407">
    <property type="protein sequence ID" value="KAH7444090.1"/>
    <property type="molecule type" value="Genomic_DNA"/>
</dbReference>
<comment type="caution">
    <text evidence="4">The sequence shown here is derived from an EMBL/GenBank/DDBJ whole genome shotgun (WGS) entry which is preliminary data.</text>
</comment>
<evidence type="ECO:0000313" key="4">
    <source>
        <dbReference type="EMBL" id="KAH7444090.1"/>
    </source>
</evidence>
<keyword evidence="2" id="KW-0560">Oxidoreductase</keyword>
<dbReference type="InterPro" id="IPR018170">
    <property type="entry name" value="Aldo/ket_reductase_CS"/>
</dbReference>
<protein>
    <recommendedName>
        <fullName evidence="3">NADP-dependent oxidoreductase domain-containing protein</fullName>
    </recommendedName>
</protein>
<dbReference type="PROSITE" id="PS00798">
    <property type="entry name" value="ALDOKETO_REDUCTASE_1"/>
    <property type="match status" value="1"/>
</dbReference>
<evidence type="ECO:0000259" key="3">
    <source>
        <dbReference type="Pfam" id="PF00248"/>
    </source>
</evidence>
<dbReference type="InterPro" id="IPR036812">
    <property type="entry name" value="NAD(P)_OxRdtase_dom_sf"/>
</dbReference>
<dbReference type="Gene3D" id="3.20.20.100">
    <property type="entry name" value="NADP-dependent oxidoreductase domain"/>
    <property type="match status" value="1"/>
</dbReference>
<dbReference type="FunFam" id="3.20.20.100:FF:000015">
    <property type="entry name" value="Oxidoreductase, aldo/keto reductase family"/>
    <property type="match status" value="1"/>
</dbReference>
<dbReference type="Pfam" id="PF00248">
    <property type="entry name" value="Aldo_ket_red"/>
    <property type="match status" value="1"/>
</dbReference>
<accession>A0A8T2VA47</accession>
<comment type="similarity">
    <text evidence="1">Belongs to the aldo/keto reductase family.</text>
</comment>
<dbReference type="GO" id="GO:0016491">
    <property type="term" value="F:oxidoreductase activity"/>
    <property type="evidence" value="ECO:0007669"/>
    <property type="project" value="UniProtKB-KW"/>
</dbReference>
<keyword evidence="5" id="KW-1185">Reference proteome</keyword>
<evidence type="ECO:0000313" key="5">
    <source>
        <dbReference type="Proteomes" id="UP000825935"/>
    </source>
</evidence>
<evidence type="ECO:0000256" key="2">
    <source>
        <dbReference type="ARBA" id="ARBA00023002"/>
    </source>
</evidence>
<dbReference type="PANTHER" id="PTHR43827:SF13">
    <property type="entry name" value="ALDO_KETO REDUCTASE FAMILY PROTEIN"/>
    <property type="match status" value="1"/>
</dbReference>
<dbReference type="InterPro" id="IPR020471">
    <property type="entry name" value="AKR"/>
</dbReference>
<dbReference type="OrthoDB" id="416253at2759"/>
<organism evidence="4 5">
    <name type="scientific">Ceratopteris richardii</name>
    <name type="common">Triangle waterfern</name>
    <dbReference type="NCBI Taxonomy" id="49495"/>
    <lineage>
        <taxon>Eukaryota</taxon>
        <taxon>Viridiplantae</taxon>
        <taxon>Streptophyta</taxon>
        <taxon>Embryophyta</taxon>
        <taxon>Tracheophyta</taxon>
        <taxon>Polypodiopsida</taxon>
        <taxon>Polypodiidae</taxon>
        <taxon>Polypodiales</taxon>
        <taxon>Pteridineae</taxon>
        <taxon>Pteridaceae</taxon>
        <taxon>Parkerioideae</taxon>
        <taxon>Ceratopteris</taxon>
    </lineage>
</organism>
<name>A0A8T2VA47_CERRI</name>
<dbReference type="PROSITE" id="PS00063">
    <property type="entry name" value="ALDOKETO_REDUCTASE_3"/>
    <property type="match status" value="1"/>
</dbReference>
<dbReference type="PANTHER" id="PTHR43827">
    <property type="entry name" value="2,5-DIKETO-D-GLUCONIC ACID REDUCTASE"/>
    <property type="match status" value="1"/>
</dbReference>
<dbReference type="PRINTS" id="PR00069">
    <property type="entry name" value="ALDKETRDTASE"/>
</dbReference>
<dbReference type="OMA" id="RIWKFEK"/>